<dbReference type="SUPFAM" id="SSF57850">
    <property type="entry name" value="RING/U-box"/>
    <property type="match status" value="1"/>
</dbReference>
<keyword evidence="7" id="KW-0479">Metal-binding</keyword>
<evidence type="ECO:0000256" key="5">
    <source>
        <dbReference type="ARBA" id="ARBA00022679"/>
    </source>
</evidence>
<accession>A0A8B7Z080</accession>
<comment type="pathway">
    <text evidence="3">Protein modification; protein ubiquitination.</text>
</comment>
<dbReference type="GO" id="GO:0008270">
    <property type="term" value="F:zinc ion binding"/>
    <property type="evidence" value="ECO:0007669"/>
    <property type="project" value="UniProtKB-KW"/>
</dbReference>
<keyword evidence="8" id="KW-0863">Zinc-finger</keyword>
<dbReference type="InterPro" id="IPR011016">
    <property type="entry name" value="Znf_RING-CH"/>
</dbReference>
<dbReference type="PANTHER" id="PTHR46053">
    <property type="entry name" value="E3 UBIQUITIN-PROTEIN LIGASE MARCH4-LIKE"/>
    <property type="match status" value="1"/>
</dbReference>
<evidence type="ECO:0000313" key="17">
    <source>
        <dbReference type="RefSeq" id="XP_022096841.1"/>
    </source>
</evidence>
<dbReference type="GO" id="GO:0016567">
    <property type="term" value="P:protein ubiquitination"/>
    <property type="evidence" value="ECO:0007669"/>
    <property type="project" value="UniProtKB-UniPathway"/>
</dbReference>
<keyword evidence="10" id="KW-0862">Zinc</keyword>
<keyword evidence="9" id="KW-0833">Ubl conjugation pathway</keyword>
<dbReference type="GO" id="GO:0012505">
    <property type="term" value="C:endomembrane system"/>
    <property type="evidence" value="ECO:0007669"/>
    <property type="project" value="UniProtKB-SubCell"/>
</dbReference>
<evidence type="ECO:0000256" key="6">
    <source>
        <dbReference type="ARBA" id="ARBA00022692"/>
    </source>
</evidence>
<keyword evidence="16" id="KW-1185">Reference proteome</keyword>
<dbReference type="OrthoDB" id="264354at2759"/>
<reference evidence="17" key="1">
    <citation type="submission" date="2025-08" db="UniProtKB">
        <authorList>
            <consortium name="RefSeq"/>
        </authorList>
    </citation>
    <scope>IDENTIFICATION</scope>
</reference>
<feature type="region of interest" description="Disordered" evidence="13">
    <location>
        <begin position="417"/>
        <end position="440"/>
    </location>
</feature>
<evidence type="ECO:0000256" key="2">
    <source>
        <dbReference type="ARBA" id="ARBA00004127"/>
    </source>
</evidence>
<dbReference type="InterPro" id="IPR046356">
    <property type="entry name" value="MARCHF4/9/11"/>
</dbReference>
<protein>
    <recommendedName>
        <fullName evidence="4">RING-type E3 ubiquitin transferase</fullName>
        <ecNumber evidence="4">2.3.2.27</ecNumber>
    </recommendedName>
</protein>
<dbReference type="Pfam" id="PF12906">
    <property type="entry name" value="RINGv"/>
    <property type="match status" value="1"/>
</dbReference>
<evidence type="ECO:0000256" key="1">
    <source>
        <dbReference type="ARBA" id="ARBA00000900"/>
    </source>
</evidence>
<dbReference type="UniPathway" id="UPA00143"/>
<evidence type="ECO:0000256" key="13">
    <source>
        <dbReference type="SAM" id="MobiDB-lite"/>
    </source>
</evidence>
<dbReference type="Proteomes" id="UP000694845">
    <property type="component" value="Unplaced"/>
</dbReference>
<evidence type="ECO:0000256" key="9">
    <source>
        <dbReference type="ARBA" id="ARBA00022786"/>
    </source>
</evidence>
<name>A0A8B7Z080_ACAPL</name>
<dbReference type="OMA" id="ICRICHT"/>
<proteinExistence type="predicted"/>
<evidence type="ECO:0000256" key="7">
    <source>
        <dbReference type="ARBA" id="ARBA00022723"/>
    </source>
</evidence>
<keyword evidence="5" id="KW-0808">Transferase</keyword>
<organism evidence="16 17">
    <name type="scientific">Acanthaster planci</name>
    <name type="common">Crown-of-thorns starfish</name>
    <dbReference type="NCBI Taxonomy" id="133434"/>
    <lineage>
        <taxon>Eukaryota</taxon>
        <taxon>Metazoa</taxon>
        <taxon>Echinodermata</taxon>
        <taxon>Eleutherozoa</taxon>
        <taxon>Asterozoa</taxon>
        <taxon>Asteroidea</taxon>
        <taxon>Valvatacea</taxon>
        <taxon>Valvatida</taxon>
        <taxon>Acanthasteridae</taxon>
        <taxon>Acanthaster</taxon>
    </lineage>
</organism>
<comment type="catalytic activity">
    <reaction evidence="1">
        <text>S-ubiquitinyl-[E2 ubiquitin-conjugating enzyme]-L-cysteine + [acceptor protein]-L-lysine = [E2 ubiquitin-conjugating enzyme]-L-cysteine + N(6)-ubiquitinyl-[acceptor protein]-L-lysine.</text>
        <dbReference type="EC" id="2.3.2.27"/>
    </reaction>
</comment>
<dbReference type="GO" id="GO:0061630">
    <property type="term" value="F:ubiquitin protein ligase activity"/>
    <property type="evidence" value="ECO:0007669"/>
    <property type="project" value="UniProtKB-EC"/>
</dbReference>
<feature type="compositionally biased region" description="Low complexity" evidence="13">
    <location>
        <begin position="122"/>
        <end position="137"/>
    </location>
</feature>
<evidence type="ECO:0000313" key="16">
    <source>
        <dbReference type="Proteomes" id="UP000694845"/>
    </source>
</evidence>
<dbReference type="AlphaFoldDB" id="A0A8B7Z080"/>
<evidence type="ECO:0000256" key="11">
    <source>
        <dbReference type="ARBA" id="ARBA00022989"/>
    </source>
</evidence>
<feature type="region of interest" description="Disordered" evidence="13">
    <location>
        <begin position="122"/>
        <end position="150"/>
    </location>
</feature>
<keyword evidence="6 14" id="KW-0812">Transmembrane</keyword>
<dbReference type="SMART" id="SM00744">
    <property type="entry name" value="RINGv"/>
    <property type="match status" value="1"/>
</dbReference>
<evidence type="ECO:0000256" key="10">
    <source>
        <dbReference type="ARBA" id="ARBA00022833"/>
    </source>
</evidence>
<feature type="transmembrane region" description="Helical" evidence="14">
    <location>
        <begin position="286"/>
        <end position="307"/>
    </location>
</feature>
<dbReference type="EC" id="2.3.2.27" evidence="4"/>
<keyword evidence="12 14" id="KW-0472">Membrane</keyword>
<evidence type="ECO:0000259" key="15">
    <source>
        <dbReference type="PROSITE" id="PS51292"/>
    </source>
</evidence>
<evidence type="ECO:0000256" key="4">
    <source>
        <dbReference type="ARBA" id="ARBA00012483"/>
    </source>
</evidence>
<sequence>METSSHTPLLTEMRSNASAPALGVALVKVQLDAGMSEHPLTQRAVNSVSELPPACPLGKRKSTGASLVKISCNAGSKELVDIRDSARDEVIPCMCCEINNDDGQNLRSPLFAAAPTESGRFQNGAAASADAATGQSTDRPRLETSRSLPSILLVPERTRRDFCQTPASHEARCSPQSSSHRPVDPPSSVLRQSQRVTGIVSDSMLSLPTGDICRICHTGGRHESLIGPCLCAGSMRYTHQRCLTTWLAQSGRSRCELCGYKFKTKLVGSRNIFQWKVFPLTVTDKLHLIIFALSVILFTGTTAYITWTATKSDVMSSVDPASLATQILLPVYCSLSFVSLGLLVYETKSTCLRLVRRWRALNMGLQIVERDPGEENTRAGDGVDDDAAHQSGPSISGLISCVEGRAWGRVRAGSENQTVHTRGDGMPSGWSVWSEAPTGC</sequence>
<dbReference type="InterPro" id="IPR013083">
    <property type="entry name" value="Znf_RING/FYVE/PHD"/>
</dbReference>
<dbReference type="Gene3D" id="3.30.40.10">
    <property type="entry name" value="Zinc/RING finger domain, C3HC4 (zinc finger)"/>
    <property type="match status" value="1"/>
</dbReference>
<feature type="region of interest" description="Disordered" evidence="13">
    <location>
        <begin position="372"/>
        <end position="396"/>
    </location>
</feature>
<feature type="transmembrane region" description="Helical" evidence="14">
    <location>
        <begin position="327"/>
        <end position="345"/>
    </location>
</feature>
<dbReference type="PANTHER" id="PTHR46053:SF2">
    <property type="entry name" value="RING-TYPE E3 UBIQUITIN TRANSFERASE"/>
    <property type="match status" value="1"/>
</dbReference>
<dbReference type="PROSITE" id="PS51292">
    <property type="entry name" value="ZF_RING_CH"/>
    <property type="match status" value="1"/>
</dbReference>
<gene>
    <name evidence="17" type="primary">LOC110982603</name>
</gene>
<dbReference type="KEGG" id="aplc:110982603"/>
<feature type="region of interest" description="Disordered" evidence="13">
    <location>
        <begin position="169"/>
        <end position="192"/>
    </location>
</feature>
<comment type="subcellular location">
    <subcellularLocation>
        <location evidence="2">Endomembrane system</location>
        <topology evidence="2">Multi-pass membrane protein</topology>
    </subcellularLocation>
</comment>
<evidence type="ECO:0000256" key="12">
    <source>
        <dbReference type="ARBA" id="ARBA00023136"/>
    </source>
</evidence>
<dbReference type="GeneID" id="110982603"/>
<evidence type="ECO:0000256" key="14">
    <source>
        <dbReference type="SAM" id="Phobius"/>
    </source>
</evidence>
<evidence type="ECO:0000256" key="3">
    <source>
        <dbReference type="ARBA" id="ARBA00004906"/>
    </source>
</evidence>
<dbReference type="RefSeq" id="XP_022096841.1">
    <property type="nucleotide sequence ID" value="XM_022241149.1"/>
</dbReference>
<evidence type="ECO:0000256" key="8">
    <source>
        <dbReference type="ARBA" id="ARBA00022771"/>
    </source>
</evidence>
<keyword evidence="11 14" id="KW-1133">Transmembrane helix</keyword>
<feature type="domain" description="RING-CH-type" evidence="15">
    <location>
        <begin position="205"/>
        <end position="265"/>
    </location>
</feature>